<dbReference type="EMBL" id="JAJAUY010000031">
    <property type="protein sequence ID" value="MCB5179939.1"/>
    <property type="molecule type" value="Genomic_DNA"/>
</dbReference>
<accession>A0ABS8B5Q5</accession>
<organism evidence="1 2">
    <name type="scientific">Streptomyces antimicrobicus</name>
    <dbReference type="NCBI Taxonomy" id="2883108"/>
    <lineage>
        <taxon>Bacteria</taxon>
        <taxon>Bacillati</taxon>
        <taxon>Actinomycetota</taxon>
        <taxon>Actinomycetes</taxon>
        <taxon>Kitasatosporales</taxon>
        <taxon>Streptomycetaceae</taxon>
        <taxon>Streptomyces</taxon>
    </lineage>
</organism>
<dbReference type="Proteomes" id="UP001199054">
    <property type="component" value="Unassembled WGS sequence"/>
</dbReference>
<protein>
    <recommendedName>
        <fullName evidence="3">DUF559 domain-containing protein</fullName>
    </recommendedName>
</protein>
<dbReference type="RefSeq" id="WP_226726808.1">
    <property type="nucleotide sequence ID" value="NZ_JAJAUY010000031.1"/>
</dbReference>
<evidence type="ECO:0008006" key="3">
    <source>
        <dbReference type="Google" id="ProtNLM"/>
    </source>
</evidence>
<evidence type="ECO:0000313" key="2">
    <source>
        <dbReference type="Proteomes" id="UP001199054"/>
    </source>
</evidence>
<name>A0ABS8B5Q5_9ACTN</name>
<comment type="caution">
    <text evidence="1">The sequence shown here is derived from an EMBL/GenBank/DDBJ whole genome shotgun (WGS) entry which is preliminary data.</text>
</comment>
<keyword evidence="2" id="KW-1185">Reference proteome</keyword>
<gene>
    <name evidence="1" type="ORF">LG632_11180</name>
</gene>
<reference evidence="1 2" key="1">
    <citation type="submission" date="2021-10" db="EMBL/GenBank/DDBJ databases">
        <title>Streptomyces sp. strain SMC 277, a novel streptomycete isolated from soil.</title>
        <authorList>
            <person name="Chanama M."/>
        </authorList>
    </citation>
    <scope>NUCLEOTIDE SEQUENCE [LARGE SCALE GENOMIC DNA]</scope>
    <source>
        <strain evidence="1 2">SMC 277</strain>
    </source>
</reference>
<sequence>MSDYGTGHGGVDNNLRSYDEILQNPVLKDSERERLTAEALVAYISMLLVRRGDVETARLMLLVERWALEWDNEGQEKDLVLDVDPANRGHFTQDVIEKLRAICSEVSDRFKYGINWIEVRETLPALGPGWRDQFERELKGERPTNQARRLQTGPPRWVEDDLLFTNAGEQRVYRALKHRQEQVLPAEDTIAIFPLPNGRVSKRTWEPDFLVTYKGRAGVLEVDGPHHNARRALDRTRDHLLHDSGIAYVDRVPVEALESPKELNAVVDRFLRRLAESR</sequence>
<proteinExistence type="predicted"/>
<evidence type="ECO:0000313" key="1">
    <source>
        <dbReference type="EMBL" id="MCB5179939.1"/>
    </source>
</evidence>